<evidence type="ECO:0000259" key="1">
    <source>
        <dbReference type="Pfam" id="PF07238"/>
    </source>
</evidence>
<accession>A0ABU3NTM8</accession>
<organism evidence="3 4">
    <name type="scientific">Anaeroselena agilis</name>
    <dbReference type="NCBI Taxonomy" id="3063788"/>
    <lineage>
        <taxon>Bacteria</taxon>
        <taxon>Bacillati</taxon>
        <taxon>Bacillota</taxon>
        <taxon>Negativicutes</taxon>
        <taxon>Acetonemataceae</taxon>
        <taxon>Anaeroselena</taxon>
    </lineage>
</organism>
<reference evidence="3 4" key="1">
    <citation type="submission" date="2023-07" db="EMBL/GenBank/DDBJ databases">
        <title>The novel representative of Negativicutes class, Anaeroselena agilis gen. nov. sp. nov.</title>
        <authorList>
            <person name="Prokofeva M.I."/>
            <person name="Elcheninov A.G."/>
            <person name="Klyukina A."/>
            <person name="Kublanov I.V."/>
            <person name="Frolov E.N."/>
            <person name="Podosokorskaya O.A."/>
        </authorList>
    </citation>
    <scope>NUCLEOTIDE SEQUENCE [LARGE SCALE GENOMIC DNA]</scope>
    <source>
        <strain evidence="3 4">4137-cl</strain>
    </source>
</reference>
<feature type="domain" description="PilZ" evidence="1">
    <location>
        <begin position="99"/>
        <end position="204"/>
    </location>
</feature>
<comment type="caution">
    <text evidence="3">The sequence shown here is derived from an EMBL/GenBank/DDBJ whole genome shotgun (WGS) entry which is preliminary data.</text>
</comment>
<dbReference type="Gene3D" id="2.40.10.220">
    <property type="entry name" value="predicted glycosyltransferase like domains"/>
    <property type="match status" value="1"/>
</dbReference>
<dbReference type="EMBL" id="JAUOZS010000001">
    <property type="protein sequence ID" value="MDT8900174.1"/>
    <property type="molecule type" value="Genomic_DNA"/>
</dbReference>
<evidence type="ECO:0000313" key="3">
    <source>
        <dbReference type="EMBL" id="MDT8900174.1"/>
    </source>
</evidence>
<feature type="domain" description="Type III secretion system flagellar brake protein YcgR PilZN" evidence="2">
    <location>
        <begin position="8"/>
        <end position="90"/>
    </location>
</feature>
<dbReference type="InterPro" id="IPR009875">
    <property type="entry name" value="PilZ_domain"/>
</dbReference>
<dbReference type="Pfam" id="PF12945">
    <property type="entry name" value="PilZNR"/>
    <property type="match status" value="1"/>
</dbReference>
<name>A0ABU3NTM8_9FIRM</name>
<dbReference type="InterPro" id="IPR009926">
    <property type="entry name" value="T3SS_YcgR_PilZN"/>
</dbReference>
<evidence type="ECO:0000313" key="4">
    <source>
        <dbReference type="Proteomes" id="UP001254848"/>
    </source>
</evidence>
<keyword evidence="4" id="KW-1185">Reference proteome</keyword>
<dbReference type="Proteomes" id="UP001254848">
    <property type="component" value="Unassembled WGS sequence"/>
</dbReference>
<gene>
    <name evidence="3" type="ORF">Q4T40_02845</name>
</gene>
<evidence type="ECO:0000259" key="2">
    <source>
        <dbReference type="Pfam" id="PF12945"/>
    </source>
</evidence>
<dbReference type="RefSeq" id="WP_413778732.1">
    <property type="nucleotide sequence ID" value="NZ_JAUOZS010000001.1"/>
</dbReference>
<protein>
    <submittedName>
        <fullName evidence="3">PilZ domain-containing protein</fullName>
    </submittedName>
</protein>
<proteinExistence type="predicted"/>
<dbReference type="Pfam" id="PF07238">
    <property type="entry name" value="PilZ"/>
    <property type="match status" value="1"/>
</dbReference>
<sequence length="218" mass="24523">MKNFHVPQKIDLIVEDPDSKQRLIYSSRIEDIGAASMTIAAPYRRGAYLPPWPGRKLSIRVAADSCAYLFNANLLQTVEDPIPLWIISPPADLKKIQMRSYVRIHDVLDVKLELIEEQDGSLVIATLTKDISAGGLRVALNKPLPPGAKLKITLPLPGVGTIETLGEVIRDIPPEEPGERHAAAIEFKDIKERERGEIVKYIFRKQVERRKKEQELFG</sequence>